<keyword evidence="3" id="KW-1185">Reference proteome</keyword>
<reference evidence="2" key="1">
    <citation type="submission" date="2021-06" db="EMBL/GenBank/DDBJ databases">
        <authorList>
            <person name="Hodson N. C."/>
            <person name="Mongue J. A."/>
            <person name="Jaron S. K."/>
        </authorList>
    </citation>
    <scope>NUCLEOTIDE SEQUENCE</scope>
</reference>
<feature type="non-terminal residue" evidence="2">
    <location>
        <position position="1"/>
    </location>
</feature>
<comment type="caution">
    <text evidence="2">The sequence shown here is derived from an EMBL/GenBank/DDBJ whole genome shotgun (WGS) entry which is preliminary data.</text>
</comment>
<feature type="compositionally biased region" description="Basic residues" evidence="1">
    <location>
        <begin position="69"/>
        <end position="82"/>
    </location>
</feature>
<feature type="compositionally biased region" description="Low complexity" evidence="1">
    <location>
        <begin position="13"/>
        <end position="24"/>
    </location>
</feature>
<accession>A0A8J2L4Z2</accession>
<dbReference type="AlphaFoldDB" id="A0A8J2L4Z2"/>
<organism evidence="2 3">
    <name type="scientific">Allacma fusca</name>
    <dbReference type="NCBI Taxonomy" id="39272"/>
    <lineage>
        <taxon>Eukaryota</taxon>
        <taxon>Metazoa</taxon>
        <taxon>Ecdysozoa</taxon>
        <taxon>Arthropoda</taxon>
        <taxon>Hexapoda</taxon>
        <taxon>Collembola</taxon>
        <taxon>Symphypleona</taxon>
        <taxon>Sminthuridae</taxon>
        <taxon>Allacma</taxon>
    </lineage>
</organism>
<evidence type="ECO:0000313" key="3">
    <source>
        <dbReference type="Proteomes" id="UP000708208"/>
    </source>
</evidence>
<dbReference type="EMBL" id="CAJVCH010549216">
    <property type="protein sequence ID" value="CAG7828865.1"/>
    <property type="molecule type" value="Genomic_DNA"/>
</dbReference>
<feature type="compositionally biased region" description="Basic and acidic residues" evidence="1">
    <location>
        <begin position="88"/>
        <end position="100"/>
    </location>
</feature>
<protein>
    <submittedName>
        <fullName evidence="2">Uncharacterized protein</fullName>
    </submittedName>
</protein>
<feature type="compositionally biased region" description="Polar residues" evidence="1">
    <location>
        <begin position="25"/>
        <end position="41"/>
    </location>
</feature>
<sequence>RGSKSAERKNKQHSQQQHSTDSSSFISPQTRINPYNIQGKFQNRPPPNNSNRSGNNQRYNQYGNSRHNNGFRKSRGHSRNFHLQRQQLQDHFEVSQDKNHSRIPISNIRLADLDLPSSK</sequence>
<name>A0A8J2L4Z2_9HEXA</name>
<feature type="compositionally biased region" description="Low complexity" evidence="1">
    <location>
        <begin position="49"/>
        <end position="62"/>
    </location>
</feature>
<feature type="region of interest" description="Disordered" evidence="1">
    <location>
        <begin position="1"/>
        <end position="106"/>
    </location>
</feature>
<gene>
    <name evidence="2" type="ORF">AFUS01_LOCUS38764</name>
</gene>
<dbReference type="Proteomes" id="UP000708208">
    <property type="component" value="Unassembled WGS sequence"/>
</dbReference>
<evidence type="ECO:0000256" key="1">
    <source>
        <dbReference type="SAM" id="MobiDB-lite"/>
    </source>
</evidence>
<evidence type="ECO:0000313" key="2">
    <source>
        <dbReference type="EMBL" id="CAG7828865.1"/>
    </source>
</evidence>
<proteinExistence type="predicted"/>